<dbReference type="AlphaFoldDB" id="A0A0D3JNV7"/>
<evidence type="ECO:0000256" key="9">
    <source>
        <dbReference type="SAM" id="Phobius"/>
    </source>
</evidence>
<dbReference type="GO" id="GO:0045047">
    <property type="term" value="P:protein targeting to ER"/>
    <property type="evidence" value="ECO:0007669"/>
    <property type="project" value="TreeGrafter"/>
</dbReference>
<evidence type="ECO:0000256" key="1">
    <source>
        <dbReference type="ARBA" id="ARBA00004477"/>
    </source>
</evidence>
<dbReference type="EnsemblProtists" id="EOD25192">
    <property type="protein sequence ID" value="EOD25192"/>
    <property type="gene ID" value="EMIHUDRAFT_49531"/>
</dbReference>
<dbReference type="GeneID" id="17274527"/>
<keyword evidence="5" id="KW-0256">Endoplasmic reticulum</keyword>
<comment type="similarity">
    <text evidence="2">Belongs to the SPCS1 family.</text>
</comment>
<comment type="function">
    <text evidence="8">Component of the signal peptidase complex (SPC) which catalyzes the cleavage of N-terminal signal sequences from nascent proteins as they are translocated into the lumen of the endoplasmic reticulum. Dispensable for SPC enzymatic activity.</text>
</comment>
<dbReference type="HOGENOM" id="CLU_134505_3_1_1"/>
<sequence length="66" mass="7666">QDFKGQFWCERFFQVLVVLFGLAGFAVGYMKQDFRVTFQFLSAGGGISAVICLPDWPWWNRNPVSW</sequence>
<keyword evidence="6 9" id="KW-1133">Transmembrane helix</keyword>
<keyword evidence="4 9" id="KW-0812">Transmembrane</keyword>
<dbReference type="KEGG" id="ehx:EMIHUDRAFT_49531"/>
<evidence type="ECO:0000256" key="8">
    <source>
        <dbReference type="ARBA" id="ARBA00045204"/>
    </source>
</evidence>
<dbReference type="RefSeq" id="XP_005781411.1">
    <property type="nucleotide sequence ID" value="XM_005781354.1"/>
</dbReference>
<accession>A0A0D3JNV7</accession>
<evidence type="ECO:0000313" key="11">
    <source>
        <dbReference type="Proteomes" id="UP000013827"/>
    </source>
</evidence>
<organism evidence="10 11">
    <name type="scientific">Emiliania huxleyi (strain CCMP1516)</name>
    <dbReference type="NCBI Taxonomy" id="280463"/>
    <lineage>
        <taxon>Eukaryota</taxon>
        <taxon>Haptista</taxon>
        <taxon>Haptophyta</taxon>
        <taxon>Prymnesiophyceae</taxon>
        <taxon>Isochrysidales</taxon>
        <taxon>Noelaerhabdaceae</taxon>
        <taxon>Emiliania</taxon>
    </lineage>
</organism>
<feature type="transmembrane region" description="Helical" evidence="9">
    <location>
        <begin position="12"/>
        <end position="30"/>
    </location>
</feature>
<feature type="transmembrane region" description="Helical" evidence="9">
    <location>
        <begin position="37"/>
        <end position="59"/>
    </location>
</feature>
<dbReference type="PANTHER" id="PTHR13202">
    <property type="entry name" value="MICROSOMAL SIGNAL PEPTIDASE 12 KDA SUBUNIT"/>
    <property type="match status" value="1"/>
</dbReference>
<evidence type="ECO:0000256" key="2">
    <source>
        <dbReference type="ARBA" id="ARBA00005245"/>
    </source>
</evidence>
<dbReference type="EnsemblProtists" id="EOD28982">
    <property type="protein sequence ID" value="EOD28982"/>
    <property type="gene ID" value="EMIHUDRAFT_49768"/>
</dbReference>
<evidence type="ECO:0000256" key="7">
    <source>
        <dbReference type="ARBA" id="ARBA00023136"/>
    </source>
</evidence>
<reference evidence="10" key="2">
    <citation type="submission" date="2024-10" db="UniProtKB">
        <authorList>
            <consortium name="EnsemblProtists"/>
        </authorList>
    </citation>
    <scope>IDENTIFICATION</scope>
</reference>
<reference evidence="11" key="1">
    <citation type="journal article" date="2013" name="Nature">
        <title>Pan genome of the phytoplankton Emiliania underpins its global distribution.</title>
        <authorList>
            <person name="Read B.A."/>
            <person name="Kegel J."/>
            <person name="Klute M.J."/>
            <person name="Kuo A."/>
            <person name="Lefebvre S.C."/>
            <person name="Maumus F."/>
            <person name="Mayer C."/>
            <person name="Miller J."/>
            <person name="Monier A."/>
            <person name="Salamov A."/>
            <person name="Young J."/>
            <person name="Aguilar M."/>
            <person name="Claverie J.M."/>
            <person name="Frickenhaus S."/>
            <person name="Gonzalez K."/>
            <person name="Herman E.K."/>
            <person name="Lin Y.C."/>
            <person name="Napier J."/>
            <person name="Ogata H."/>
            <person name="Sarno A.F."/>
            <person name="Shmutz J."/>
            <person name="Schroeder D."/>
            <person name="de Vargas C."/>
            <person name="Verret F."/>
            <person name="von Dassow P."/>
            <person name="Valentin K."/>
            <person name="Van de Peer Y."/>
            <person name="Wheeler G."/>
            <person name="Dacks J.B."/>
            <person name="Delwiche C.F."/>
            <person name="Dyhrman S.T."/>
            <person name="Glockner G."/>
            <person name="John U."/>
            <person name="Richards T."/>
            <person name="Worden A.Z."/>
            <person name="Zhang X."/>
            <person name="Grigoriev I.V."/>
            <person name="Allen A.E."/>
            <person name="Bidle K."/>
            <person name="Borodovsky M."/>
            <person name="Bowler C."/>
            <person name="Brownlee C."/>
            <person name="Cock J.M."/>
            <person name="Elias M."/>
            <person name="Gladyshev V.N."/>
            <person name="Groth M."/>
            <person name="Guda C."/>
            <person name="Hadaegh A."/>
            <person name="Iglesias-Rodriguez M.D."/>
            <person name="Jenkins J."/>
            <person name="Jones B.M."/>
            <person name="Lawson T."/>
            <person name="Leese F."/>
            <person name="Lindquist E."/>
            <person name="Lobanov A."/>
            <person name="Lomsadze A."/>
            <person name="Malik S.B."/>
            <person name="Marsh M.E."/>
            <person name="Mackinder L."/>
            <person name="Mock T."/>
            <person name="Mueller-Roeber B."/>
            <person name="Pagarete A."/>
            <person name="Parker M."/>
            <person name="Probert I."/>
            <person name="Quesneville H."/>
            <person name="Raines C."/>
            <person name="Rensing S.A."/>
            <person name="Riano-Pachon D.M."/>
            <person name="Richier S."/>
            <person name="Rokitta S."/>
            <person name="Shiraiwa Y."/>
            <person name="Soanes D.M."/>
            <person name="van der Giezen M."/>
            <person name="Wahlund T.M."/>
            <person name="Williams B."/>
            <person name="Wilson W."/>
            <person name="Wolfe G."/>
            <person name="Wurch L.L."/>
        </authorList>
    </citation>
    <scope>NUCLEOTIDE SEQUENCE</scope>
</reference>
<dbReference type="OMA" id="AMWVITS"/>
<dbReference type="RefSeq" id="XP_005777621.1">
    <property type="nucleotide sequence ID" value="XM_005777564.1"/>
</dbReference>
<dbReference type="GeneID" id="17270738"/>
<keyword evidence="11" id="KW-1185">Reference proteome</keyword>
<dbReference type="PaxDb" id="2903-EOD25192"/>
<evidence type="ECO:0000256" key="3">
    <source>
        <dbReference type="ARBA" id="ARBA00017059"/>
    </source>
</evidence>
<evidence type="ECO:0000256" key="6">
    <source>
        <dbReference type="ARBA" id="ARBA00022989"/>
    </source>
</evidence>
<dbReference type="Pfam" id="PF06645">
    <property type="entry name" value="SPC12"/>
    <property type="match status" value="1"/>
</dbReference>
<name>A0A0D3JNV7_EMIH1</name>
<dbReference type="GO" id="GO:0006465">
    <property type="term" value="P:signal peptide processing"/>
    <property type="evidence" value="ECO:0007669"/>
    <property type="project" value="InterPro"/>
</dbReference>
<comment type="subcellular location">
    <subcellularLocation>
        <location evidence="1">Endoplasmic reticulum membrane</location>
        <topology evidence="1">Multi-pass membrane protein</topology>
    </subcellularLocation>
</comment>
<keyword evidence="7 9" id="KW-0472">Membrane</keyword>
<evidence type="ECO:0000256" key="4">
    <source>
        <dbReference type="ARBA" id="ARBA00022692"/>
    </source>
</evidence>
<evidence type="ECO:0000313" key="10">
    <source>
        <dbReference type="EnsemblProtists" id="EOD25192"/>
    </source>
</evidence>
<dbReference type="GO" id="GO:0005787">
    <property type="term" value="C:signal peptidase complex"/>
    <property type="evidence" value="ECO:0007669"/>
    <property type="project" value="InterPro"/>
</dbReference>
<dbReference type="InterPro" id="IPR009542">
    <property type="entry name" value="Spc1/SPCS1"/>
</dbReference>
<dbReference type="Proteomes" id="UP000013827">
    <property type="component" value="Unassembled WGS sequence"/>
</dbReference>
<proteinExistence type="inferred from homology"/>
<dbReference type="KEGG" id="ehx:EMIHUDRAFT_49768"/>
<dbReference type="PANTHER" id="PTHR13202:SF0">
    <property type="entry name" value="SIGNAL PEPTIDASE COMPLEX SUBUNIT 1"/>
    <property type="match status" value="1"/>
</dbReference>
<protein>
    <recommendedName>
        <fullName evidence="3">Signal peptidase complex subunit 1</fullName>
    </recommendedName>
</protein>
<evidence type="ECO:0000256" key="5">
    <source>
        <dbReference type="ARBA" id="ARBA00022824"/>
    </source>
</evidence>